<dbReference type="EMBL" id="JBFTWV010000210">
    <property type="protein sequence ID" value="KAL2783816.1"/>
    <property type="molecule type" value="Genomic_DNA"/>
</dbReference>
<proteinExistence type="predicted"/>
<reference evidence="2 3" key="1">
    <citation type="submission" date="2024-07" db="EMBL/GenBank/DDBJ databases">
        <title>Section-level genome sequencing and comparative genomics of Aspergillus sections Usti and Cavernicolus.</title>
        <authorList>
            <consortium name="Lawrence Berkeley National Laboratory"/>
            <person name="Nybo J.L."/>
            <person name="Vesth T.C."/>
            <person name="Theobald S."/>
            <person name="Frisvad J.C."/>
            <person name="Larsen T.O."/>
            <person name="Kjaerboelling I."/>
            <person name="Rothschild-Mancinelli K."/>
            <person name="Lyhne E.K."/>
            <person name="Kogle M.E."/>
            <person name="Barry K."/>
            <person name="Clum A."/>
            <person name="Na H."/>
            <person name="Ledsgaard L."/>
            <person name="Lin J."/>
            <person name="Lipzen A."/>
            <person name="Kuo A."/>
            <person name="Riley R."/>
            <person name="Mondo S."/>
            <person name="Labutti K."/>
            <person name="Haridas S."/>
            <person name="Pangalinan J."/>
            <person name="Salamov A.A."/>
            <person name="Simmons B.A."/>
            <person name="Magnuson J.K."/>
            <person name="Chen J."/>
            <person name="Drula E."/>
            <person name="Henrissat B."/>
            <person name="Wiebenga A."/>
            <person name="Lubbers R.J."/>
            <person name="Gomes A.C."/>
            <person name="Makela M.R."/>
            <person name="Stajich J."/>
            <person name="Grigoriev I.V."/>
            <person name="Mortensen U.H."/>
            <person name="De Vries R.P."/>
            <person name="Baker S.E."/>
            <person name="Andersen M.R."/>
        </authorList>
    </citation>
    <scope>NUCLEOTIDE SEQUENCE [LARGE SCALE GENOMIC DNA]</scope>
    <source>
        <strain evidence="2 3">CBS 209.92</strain>
    </source>
</reference>
<comment type="caution">
    <text evidence="2">The sequence shown here is derived from an EMBL/GenBank/DDBJ whole genome shotgun (WGS) entry which is preliminary data.</text>
</comment>
<evidence type="ECO:0000313" key="3">
    <source>
        <dbReference type="Proteomes" id="UP001610563"/>
    </source>
</evidence>
<keyword evidence="3" id="KW-1185">Reference proteome</keyword>
<gene>
    <name evidence="2" type="ORF">BJX66DRAFT_317869</name>
</gene>
<accession>A0ABR4FKN1</accession>
<dbReference type="Proteomes" id="UP001610563">
    <property type="component" value="Unassembled WGS sequence"/>
</dbReference>
<keyword evidence="1" id="KW-0732">Signal</keyword>
<name>A0ABR4FKN1_9EURO</name>
<organism evidence="2 3">
    <name type="scientific">Aspergillus keveii</name>
    <dbReference type="NCBI Taxonomy" id="714993"/>
    <lineage>
        <taxon>Eukaryota</taxon>
        <taxon>Fungi</taxon>
        <taxon>Dikarya</taxon>
        <taxon>Ascomycota</taxon>
        <taxon>Pezizomycotina</taxon>
        <taxon>Eurotiomycetes</taxon>
        <taxon>Eurotiomycetidae</taxon>
        <taxon>Eurotiales</taxon>
        <taxon>Aspergillaceae</taxon>
        <taxon>Aspergillus</taxon>
        <taxon>Aspergillus subgen. Nidulantes</taxon>
    </lineage>
</organism>
<evidence type="ECO:0000313" key="2">
    <source>
        <dbReference type="EMBL" id="KAL2783816.1"/>
    </source>
</evidence>
<sequence length="134" mass="15811">MLFPAATTILMASWIRLLRSIFGCQQDLLISRNIRRQGQYQAKRKGRRRLVTRHHVRSLIQELQRLPSNKTVTWNELARRVGLHNVHEATIRQRMKEFGYRRTRKGVFYHQKEGLSGSHRECILNARFSEASSV</sequence>
<protein>
    <recommendedName>
        <fullName evidence="4">Transposase Tc1-like domain-containing protein</fullName>
    </recommendedName>
</protein>
<evidence type="ECO:0000256" key="1">
    <source>
        <dbReference type="SAM" id="SignalP"/>
    </source>
</evidence>
<feature type="chain" id="PRO_5046306919" description="Transposase Tc1-like domain-containing protein" evidence="1">
    <location>
        <begin position="21"/>
        <end position="134"/>
    </location>
</feature>
<evidence type="ECO:0008006" key="4">
    <source>
        <dbReference type="Google" id="ProtNLM"/>
    </source>
</evidence>
<feature type="signal peptide" evidence="1">
    <location>
        <begin position="1"/>
        <end position="20"/>
    </location>
</feature>